<dbReference type="InterPro" id="IPR027417">
    <property type="entry name" value="P-loop_NTPase"/>
</dbReference>
<accession>A0ABU2CGF2</accession>
<feature type="compositionally biased region" description="Basic and acidic residues" evidence="3">
    <location>
        <begin position="377"/>
        <end position="394"/>
    </location>
</feature>
<dbReference type="SUPFAM" id="SSF52540">
    <property type="entry name" value="P-loop containing nucleoside triphosphate hydrolases"/>
    <property type="match status" value="1"/>
</dbReference>
<dbReference type="InterPro" id="IPR010488">
    <property type="entry name" value="Zeta_toxin_domain"/>
</dbReference>
<keyword evidence="1" id="KW-0547">Nucleotide-binding</keyword>
<reference evidence="5 6" key="1">
    <citation type="submission" date="2023-07" db="EMBL/GenBank/DDBJ databases">
        <title>Sorghum-associated microbial communities from plants grown in Nebraska, USA.</title>
        <authorList>
            <person name="Schachtman D."/>
        </authorList>
    </citation>
    <scope>NUCLEOTIDE SEQUENCE [LARGE SCALE GENOMIC DNA]</scope>
    <source>
        <strain evidence="5 6">BE313</strain>
    </source>
</reference>
<evidence type="ECO:0000259" key="4">
    <source>
        <dbReference type="Pfam" id="PF06414"/>
    </source>
</evidence>
<keyword evidence="2" id="KW-0067">ATP-binding</keyword>
<evidence type="ECO:0000256" key="3">
    <source>
        <dbReference type="SAM" id="MobiDB-lite"/>
    </source>
</evidence>
<dbReference type="Gene3D" id="3.40.50.300">
    <property type="entry name" value="P-loop containing nucleotide triphosphate hydrolases"/>
    <property type="match status" value="1"/>
</dbReference>
<dbReference type="EMBL" id="JAVDXT010000009">
    <property type="protein sequence ID" value="MDR7380400.1"/>
    <property type="molecule type" value="Genomic_DNA"/>
</dbReference>
<evidence type="ECO:0000313" key="5">
    <source>
        <dbReference type="EMBL" id="MDR7380400.1"/>
    </source>
</evidence>
<evidence type="ECO:0000256" key="2">
    <source>
        <dbReference type="ARBA" id="ARBA00022840"/>
    </source>
</evidence>
<protein>
    <recommendedName>
        <fullName evidence="4">Zeta toxin domain-containing protein</fullName>
    </recommendedName>
</protein>
<gene>
    <name evidence="5" type="ORF">J2X19_005107</name>
</gene>
<comment type="caution">
    <text evidence="5">The sequence shown here is derived from an EMBL/GenBank/DDBJ whole genome shotgun (WGS) entry which is preliminary data.</text>
</comment>
<dbReference type="Pfam" id="PF06414">
    <property type="entry name" value="Zeta_toxin"/>
    <property type="match status" value="1"/>
</dbReference>
<proteinExistence type="predicted"/>
<sequence>MQDLQDHKLTEKENERIFNEDVKPYLMAISGKELKPSAEPVMVIVGGQPGAGKSRSIDSVRMDLDRQGGALEIAADDLRKFHPKNDELMQKDDRTAANYTHADATIWAEKAERFARQERYNVLLEGTLKTPENAANKLAEYKEAGYFVEVRVIAVREETSWQGVVERYEQQKAHAGAGRMTPKEVHDTATSGVLASVEKIESEKLADRVRVDRRGAEEIYSNSLVGPETTKDWSKPPAARQAIEDERSRPLTLAESRDRMISLDTVEALQARPGRNASDAEVLVVATLRAAALKEHEQVITRDQNLNAAEIFRQQNKTVGVEMNPKLLGAYSQLDNVEHQAKTHGINRDQIPLVQNILREKIASQIEKGNYPQAAVRDAKISTERVPREPELER</sequence>
<feature type="region of interest" description="Disordered" evidence="3">
    <location>
        <begin position="372"/>
        <end position="394"/>
    </location>
</feature>
<keyword evidence="6" id="KW-1185">Reference proteome</keyword>
<evidence type="ECO:0000313" key="6">
    <source>
        <dbReference type="Proteomes" id="UP001180487"/>
    </source>
</evidence>
<dbReference type="Proteomes" id="UP001180487">
    <property type="component" value="Unassembled WGS sequence"/>
</dbReference>
<feature type="domain" description="Zeta toxin" evidence="4">
    <location>
        <begin position="33"/>
        <end position="223"/>
    </location>
</feature>
<name>A0ABU2CGF2_9BURK</name>
<organism evidence="5 6">
    <name type="scientific">Rhodoferax ferrireducens</name>
    <dbReference type="NCBI Taxonomy" id="192843"/>
    <lineage>
        <taxon>Bacteria</taxon>
        <taxon>Pseudomonadati</taxon>
        <taxon>Pseudomonadota</taxon>
        <taxon>Betaproteobacteria</taxon>
        <taxon>Burkholderiales</taxon>
        <taxon>Comamonadaceae</taxon>
        <taxon>Rhodoferax</taxon>
    </lineage>
</organism>
<evidence type="ECO:0000256" key="1">
    <source>
        <dbReference type="ARBA" id="ARBA00022741"/>
    </source>
</evidence>
<dbReference type="RefSeq" id="WP_310377216.1">
    <property type="nucleotide sequence ID" value="NZ_JAVDXT010000009.1"/>
</dbReference>